<dbReference type="RefSeq" id="WP_261273312.1">
    <property type="nucleotide sequence ID" value="NZ_JAMTCC010000029.1"/>
</dbReference>
<keyword evidence="2" id="KW-0560">Oxidoreductase</keyword>
<dbReference type="InterPro" id="IPR002225">
    <property type="entry name" value="3Beta_OHSteriod_DH/Estase"/>
</dbReference>
<dbReference type="InterPro" id="IPR036291">
    <property type="entry name" value="NAD(P)-bd_dom_sf"/>
</dbReference>
<keyword evidence="5" id="KW-1185">Reference proteome</keyword>
<dbReference type="InterPro" id="IPR050177">
    <property type="entry name" value="Lipid_A_modif_metabolic_enz"/>
</dbReference>
<dbReference type="InterPro" id="IPR053585">
    <property type="entry name" value="3-beta-HSD-like"/>
</dbReference>
<dbReference type="EMBL" id="JAMTCC010000029">
    <property type="protein sequence ID" value="MCT7946880.1"/>
    <property type="molecule type" value="Genomic_DNA"/>
</dbReference>
<comment type="similarity">
    <text evidence="1">Belongs to the 3-beta-HSD family.</text>
</comment>
<organism evidence="4 5">
    <name type="scientific">Shewanella septentrionalis</name>
    <dbReference type="NCBI Taxonomy" id="2952223"/>
    <lineage>
        <taxon>Bacteria</taxon>
        <taxon>Pseudomonadati</taxon>
        <taxon>Pseudomonadota</taxon>
        <taxon>Gammaproteobacteria</taxon>
        <taxon>Alteromonadales</taxon>
        <taxon>Shewanellaceae</taxon>
        <taxon>Shewanella</taxon>
    </lineage>
</organism>
<dbReference type="NCBIfam" id="NF042423">
    <property type="entry name" value="oxyalk_red_Shew"/>
    <property type="match status" value="1"/>
</dbReference>
<dbReference type="Proteomes" id="UP001155604">
    <property type="component" value="Unassembled WGS sequence"/>
</dbReference>
<evidence type="ECO:0000313" key="5">
    <source>
        <dbReference type="Proteomes" id="UP001155604"/>
    </source>
</evidence>
<name>A0A9X3B0J5_9GAMM</name>
<accession>A0A9X3B0J5</accession>
<gene>
    <name evidence="4" type="ORF">NE536_16075</name>
</gene>
<evidence type="ECO:0000259" key="3">
    <source>
        <dbReference type="Pfam" id="PF01073"/>
    </source>
</evidence>
<comment type="caution">
    <text evidence="4">The sequence shown here is derived from an EMBL/GenBank/DDBJ whole genome shotgun (WGS) entry which is preliminary data.</text>
</comment>
<dbReference type="Gene3D" id="3.40.50.720">
    <property type="entry name" value="NAD(P)-binding Rossmann-like Domain"/>
    <property type="match status" value="1"/>
</dbReference>
<feature type="domain" description="3-beta hydroxysteroid dehydrogenase/isomerase" evidence="3">
    <location>
        <begin position="34"/>
        <end position="300"/>
    </location>
</feature>
<dbReference type="Pfam" id="PF01073">
    <property type="entry name" value="3Beta_HSD"/>
    <property type="match status" value="1"/>
</dbReference>
<dbReference type="PANTHER" id="PTHR43245">
    <property type="entry name" value="BIFUNCTIONAL POLYMYXIN RESISTANCE PROTEIN ARNA"/>
    <property type="match status" value="1"/>
</dbReference>
<evidence type="ECO:0000256" key="1">
    <source>
        <dbReference type="ARBA" id="ARBA00009219"/>
    </source>
</evidence>
<dbReference type="SUPFAM" id="SSF51735">
    <property type="entry name" value="NAD(P)-binding Rossmann-fold domains"/>
    <property type="match status" value="1"/>
</dbReference>
<dbReference type="PANTHER" id="PTHR43245:SF51">
    <property type="entry name" value="SHORT CHAIN DEHYDROGENASE_REDUCTASE FAMILY 42E, MEMBER 2"/>
    <property type="match status" value="1"/>
</dbReference>
<evidence type="ECO:0000313" key="4">
    <source>
        <dbReference type="EMBL" id="MCT7946880.1"/>
    </source>
</evidence>
<protein>
    <submittedName>
        <fullName evidence="4">NAD-dependent epimerase/dehydratase family protein</fullName>
    </submittedName>
</protein>
<reference evidence="4" key="1">
    <citation type="journal article" date="2023" name="Int. J. Syst. Evol. Microbiol.">
        <title>&lt;i&gt;Shewanella septentrionalis&lt;/i&gt; sp. nov. and &lt;i&gt;Shewanella holmiensis&lt;/i&gt; sp. nov., isolated from Baltic Sea water and sediments.</title>
        <authorList>
            <person name="Martin-Rodriguez A.J."/>
            <person name="Thorell K."/>
            <person name="Joffre E."/>
            <person name="Jensie-Markopoulos S."/>
            <person name="Moore E.R.B."/>
            <person name="Sjoling A."/>
        </authorList>
    </citation>
    <scope>NUCLEOTIDE SEQUENCE</scope>
    <source>
        <strain evidence="4">SP1W3</strain>
    </source>
</reference>
<dbReference type="GO" id="GO:0006694">
    <property type="term" value="P:steroid biosynthetic process"/>
    <property type="evidence" value="ECO:0007669"/>
    <property type="project" value="InterPro"/>
</dbReference>
<dbReference type="AlphaFoldDB" id="A0A9X3B0J5"/>
<dbReference type="GO" id="GO:0016616">
    <property type="term" value="F:oxidoreductase activity, acting on the CH-OH group of donors, NAD or NADP as acceptor"/>
    <property type="evidence" value="ECO:0007669"/>
    <property type="project" value="InterPro"/>
</dbReference>
<sequence>MTINPIKSTTLAQFDAAEQTALAQLALKVQHVFVTGAGGFLGKAICLRLLAAGIKVTGFARGHYPELEALGVVMLQGDLVNKDQLQQAMQGCDIVFHVASKAGVWGDRDSYFCPNVKGAANVIAACKTLKINKLVYTSTPSVTFAGQDESGIDESTPYATSFLNYYAHSKAIAEKMVLDANQAGDMPLENPDVTQVSSQVTTKATAPYALKTVALRPHLIWGPGDPHLVPRVLARGRLNKLKLVGREDKLVDTIYIDNAAYAHVLAALELCQAKPKCQGKAYFLSNDEPITMAKMLNLILACDALPPVTKRVPQSVAYVAGTVLETVYFLLKKQEEPMMTRFVARQLSCSHYFDISAAKRDLGYRALVSINEGMARLKASL</sequence>
<proteinExistence type="inferred from homology"/>
<evidence type="ECO:0000256" key="2">
    <source>
        <dbReference type="ARBA" id="ARBA00023002"/>
    </source>
</evidence>